<dbReference type="InterPro" id="IPR005576">
    <property type="entry name" value="Rpb7-like_N"/>
</dbReference>
<dbReference type="Gene3D" id="3.30.1490.120">
    <property type="entry name" value="RNA polymerase Rpb7-like, N-terminal domain"/>
    <property type="match status" value="1"/>
</dbReference>
<evidence type="ECO:0000313" key="10">
    <source>
        <dbReference type="Proteomes" id="UP000327013"/>
    </source>
</evidence>
<evidence type="ECO:0000256" key="6">
    <source>
        <dbReference type="RuleBase" id="RU369086"/>
    </source>
</evidence>
<keyword evidence="10" id="KW-1185">Reference proteome</keyword>
<evidence type="ECO:0000259" key="7">
    <source>
        <dbReference type="Pfam" id="PF03876"/>
    </source>
</evidence>
<comment type="similarity">
    <text evidence="2">Belongs to the eukaryotic RPB7/RPC8 RNA polymerase subunit family.</text>
</comment>
<dbReference type="PANTHER" id="PTHR12709:SF1">
    <property type="entry name" value="DNA-DIRECTED RNA POLYMERASE III SUBUNIT RPC8"/>
    <property type="match status" value="1"/>
</dbReference>
<feature type="domain" description="RNA polymerase III subunit Rpc25" evidence="8">
    <location>
        <begin position="208"/>
        <end position="317"/>
    </location>
</feature>
<name>A0A5N6QMZ7_9ROSI</name>
<dbReference type="SUPFAM" id="SSF50249">
    <property type="entry name" value="Nucleic acid-binding proteins"/>
    <property type="match status" value="1"/>
</dbReference>
<evidence type="ECO:0000256" key="1">
    <source>
        <dbReference type="ARBA" id="ARBA00004123"/>
    </source>
</evidence>
<dbReference type="GO" id="GO:0006384">
    <property type="term" value="P:transcription initiation at RNA polymerase III promoter"/>
    <property type="evidence" value="ECO:0007669"/>
    <property type="project" value="TreeGrafter"/>
</dbReference>
<dbReference type="GO" id="GO:0005666">
    <property type="term" value="C:RNA polymerase III complex"/>
    <property type="evidence" value="ECO:0007669"/>
    <property type="project" value="TreeGrafter"/>
</dbReference>
<comment type="subcellular location">
    <subcellularLocation>
        <location evidence="1 6">Nucleus</location>
    </subcellularLocation>
</comment>
<keyword evidence="3 6" id="KW-0240">DNA-directed RNA polymerase</keyword>
<sequence>MAGRTEESVKEEQLMAETCSRTQRSCACEISSSTADLFVSDRYEKSAILLRISEMRACKLWLCVGSILGSFKFQAFSFQSSNCGSSTERGRFPPVCSSSAPRVITVFRPPNLNLDYKKRFLKEAQMFYLSLLQHTLRVPPCLLSLPREEAVKGELEKLFLDKVIAKLGLCVSLYDIRSIKGGFIFPSDGAPTYTVVFRLIMFRPFEGEIIAAKLKESNSTGLRLSLGFFDDIYIPGQLFPDRSSFKPDPNKKDKGTWEWEYGGDQFFVDGIDEILFRVHSVSYPSIPLEQPEQAKPFAPMMITGSMNDDGLGPVSWWAEAEPRIDEP</sequence>
<dbReference type="EMBL" id="CM017322">
    <property type="protein sequence ID" value="KAE8008521.1"/>
    <property type="molecule type" value="Genomic_DNA"/>
</dbReference>
<dbReference type="CDD" id="cd04330">
    <property type="entry name" value="RNAP_III_Rpc25_N"/>
    <property type="match status" value="1"/>
</dbReference>
<dbReference type="Proteomes" id="UP000327013">
    <property type="component" value="Chromosome 2"/>
</dbReference>
<dbReference type="InterPro" id="IPR036898">
    <property type="entry name" value="RNA_pol_Rpb7-like_N_sf"/>
</dbReference>
<dbReference type="InterPro" id="IPR012340">
    <property type="entry name" value="NA-bd_OB-fold"/>
</dbReference>
<accession>A0A5N6QMZ7</accession>
<evidence type="ECO:0000256" key="5">
    <source>
        <dbReference type="ARBA" id="ARBA00023242"/>
    </source>
</evidence>
<dbReference type="Gene3D" id="2.40.50.140">
    <property type="entry name" value="Nucleic acid-binding proteins"/>
    <property type="match status" value="1"/>
</dbReference>
<keyword evidence="4 6" id="KW-0804">Transcription</keyword>
<reference evidence="9 10" key="1">
    <citation type="submission" date="2019-06" db="EMBL/GenBank/DDBJ databases">
        <title>A chromosomal-level reference genome of Carpinus fangiana (Coryloideae, Betulaceae).</title>
        <authorList>
            <person name="Yang X."/>
            <person name="Wang Z."/>
            <person name="Zhang L."/>
            <person name="Hao G."/>
            <person name="Liu J."/>
            <person name="Yang Y."/>
        </authorList>
    </citation>
    <scope>NUCLEOTIDE SEQUENCE [LARGE SCALE GENOMIC DNA]</scope>
    <source>
        <strain evidence="9">Cfa_2016G</strain>
        <tissue evidence="9">Leaf</tissue>
    </source>
</reference>
<dbReference type="AlphaFoldDB" id="A0A5N6QMZ7"/>
<organism evidence="9 10">
    <name type="scientific">Carpinus fangiana</name>
    <dbReference type="NCBI Taxonomy" id="176857"/>
    <lineage>
        <taxon>Eukaryota</taxon>
        <taxon>Viridiplantae</taxon>
        <taxon>Streptophyta</taxon>
        <taxon>Embryophyta</taxon>
        <taxon>Tracheophyta</taxon>
        <taxon>Spermatophyta</taxon>
        <taxon>Magnoliopsida</taxon>
        <taxon>eudicotyledons</taxon>
        <taxon>Gunneridae</taxon>
        <taxon>Pentapetalae</taxon>
        <taxon>rosids</taxon>
        <taxon>fabids</taxon>
        <taxon>Fagales</taxon>
        <taxon>Betulaceae</taxon>
        <taxon>Carpinus</taxon>
    </lineage>
</organism>
<proteinExistence type="inferred from homology"/>
<evidence type="ECO:0000256" key="2">
    <source>
        <dbReference type="ARBA" id="ARBA00009307"/>
    </source>
</evidence>
<dbReference type="Pfam" id="PF03876">
    <property type="entry name" value="SHS2_Rpb7-N"/>
    <property type="match status" value="1"/>
</dbReference>
<evidence type="ECO:0000313" key="9">
    <source>
        <dbReference type="EMBL" id="KAE8008521.1"/>
    </source>
</evidence>
<protein>
    <recommendedName>
        <fullName evidence="6">DNA-directed RNA polymerase subunit</fullName>
    </recommendedName>
</protein>
<evidence type="ECO:0000259" key="8">
    <source>
        <dbReference type="Pfam" id="PF08292"/>
    </source>
</evidence>
<dbReference type="InterPro" id="IPR013238">
    <property type="entry name" value="RNA_pol_III_Rbc25"/>
</dbReference>
<dbReference type="OrthoDB" id="10256606at2759"/>
<gene>
    <name evidence="9" type="ORF">FH972_005024</name>
</gene>
<comment type="function">
    <text evidence="6">DNA-dependent RNA polymerase which catalyzes the transcription of DNA into RNA using the four ribonucleoside triphosphates as substrates.</text>
</comment>
<dbReference type="InterPro" id="IPR045113">
    <property type="entry name" value="Rpb7-like"/>
</dbReference>
<evidence type="ECO:0000256" key="3">
    <source>
        <dbReference type="ARBA" id="ARBA00022478"/>
    </source>
</evidence>
<keyword evidence="5 6" id="KW-0539">Nucleus</keyword>
<evidence type="ECO:0000256" key="4">
    <source>
        <dbReference type="ARBA" id="ARBA00023163"/>
    </source>
</evidence>
<dbReference type="Pfam" id="PF08292">
    <property type="entry name" value="RNA_pol_Rbc25"/>
    <property type="match status" value="1"/>
</dbReference>
<dbReference type="FunFam" id="2.40.50.140:FF:000488">
    <property type="entry name" value="Predicted protein"/>
    <property type="match status" value="1"/>
</dbReference>
<dbReference type="SUPFAM" id="SSF88798">
    <property type="entry name" value="N-terminal, heterodimerisation domain of RBP7 (RpoE)"/>
    <property type="match status" value="1"/>
</dbReference>
<dbReference type="PANTHER" id="PTHR12709">
    <property type="entry name" value="DNA-DIRECTED RNA POLYMERASE II, III"/>
    <property type="match status" value="1"/>
</dbReference>
<feature type="domain" description="RNA polymerase Rpb7-like N-terminal" evidence="7">
    <location>
        <begin position="134"/>
        <end position="189"/>
    </location>
</feature>